<evidence type="ECO:0000313" key="3">
    <source>
        <dbReference type="Ensembl" id="ENSPMGP00000006729.1"/>
    </source>
</evidence>
<dbReference type="InterPro" id="IPR013519">
    <property type="entry name" value="Int_alpha_beta-p"/>
</dbReference>
<feature type="repeat" description="FG-GAP" evidence="1">
    <location>
        <begin position="27"/>
        <end position="90"/>
    </location>
</feature>
<dbReference type="SUPFAM" id="SSF69318">
    <property type="entry name" value="Integrin alpha N-terminal domain"/>
    <property type="match status" value="1"/>
</dbReference>
<evidence type="ECO:0000256" key="1">
    <source>
        <dbReference type="PROSITE-ProRule" id="PRU00803"/>
    </source>
</evidence>
<protein>
    <submittedName>
        <fullName evidence="3">Uncharacterized protein</fullName>
    </submittedName>
</protein>
<evidence type="ECO:0000313" key="4">
    <source>
        <dbReference type="Proteomes" id="UP000261520"/>
    </source>
</evidence>
<dbReference type="AlphaFoldDB" id="A0A3B3ZQF8"/>
<keyword evidence="4" id="KW-1185">Reference proteome</keyword>
<dbReference type="GO" id="GO:0009897">
    <property type="term" value="C:external side of plasma membrane"/>
    <property type="evidence" value="ECO:0007669"/>
    <property type="project" value="TreeGrafter"/>
</dbReference>
<reference evidence="3" key="1">
    <citation type="submission" date="2025-08" db="UniProtKB">
        <authorList>
            <consortium name="Ensembl"/>
        </authorList>
    </citation>
    <scope>IDENTIFICATION</scope>
</reference>
<dbReference type="Gene3D" id="2.130.10.130">
    <property type="entry name" value="Integrin alpha, N-terminal"/>
    <property type="match status" value="1"/>
</dbReference>
<feature type="signal peptide" evidence="2">
    <location>
        <begin position="1"/>
        <end position="23"/>
    </location>
</feature>
<dbReference type="GO" id="GO:0098609">
    <property type="term" value="P:cell-cell adhesion"/>
    <property type="evidence" value="ECO:0007669"/>
    <property type="project" value="TreeGrafter"/>
</dbReference>
<dbReference type="GO" id="GO:0008305">
    <property type="term" value="C:integrin complex"/>
    <property type="evidence" value="ECO:0007669"/>
    <property type="project" value="TreeGrafter"/>
</dbReference>
<dbReference type="GO" id="GO:0001525">
    <property type="term" value="P:angiogenesis"/>
    <property type="evidence" value="ECO:0007669"/>
    <property type="project" value="TreeGrafter"/>
</dbReference>
<dbReference type="PANTHER" id="PTHR23220:SF4">
    <property type="entry name" value="INTEGRIN ALPHA-V"/>
    <property type="match status" value="1"/>
</dbReference>
<accession>A0A3B3ZQF8</accession>
<dbReference type="GO" id="GO:0007229">
    <property type="term" value="P:integrin-mediated signaling pathway"/>
    <property type="evidence" value="ECO:0007669"/>
    <property type="project" value="TreeGrafter"/>
</dbReference>
<proteinExistence type="predicted"/>
<dbReference type="PANTHER" id="PTHR23220">
    <property type="entry name" value="INTEGRIN ALPHA"/>
    <property type="match status" value="1"/>
</dbReference>
<dbReference type="Ensembl" id="ENSPMGT00000007158.1">
    <property type="protein sequence ID" value="ENSPMGP00000006729.1"/>
    <property type="gene ID" value="ENSPMGG00000005631.1"/>
</dbReference>
<dbReference type="GO" id="GO:0033627">
    <property type="term" value="P:cell adhesion mediated by integrin"/>
    <property type="evidence" value="ECO:0007669"/>
    <property type="project" value="TreeGrafter"/>
</dbReference>
<organism evidence="3 4">
    <name type="scientific">Periophthalmus magnuspinnatus</name>
    <dbReference type="NCBI Taxonomy" id="409849"/>
    <lineage>
        <taxon>Eukaryota</taxon>
        <taxon>Metazoa</taxon>
        <taxon>Chordata</taxon>
        <taxon>Craniata</taxon>
        <taxon>Vertebrata</taxon>
        <taxon>Euteleostomi</taxon>
        <taxon>Actinopterygii</taxon>
        <taxon>Neopterygii</taxon>
        <taxon>Teleostei</taxon>
        <taxon>Neoteleostei</taxon>
        <taxon>Acanthomorphata</taxon>
        <taxon>Gobiaria</taxon>
        <taxon>Gobiiformes</taxon>
        <taxon>Gobioidei</taxon>
        <taxon>Gobiidae</taxon>
        <taxon>Oxudercinae</taxon>
        <taxon>Periophthalmus</taxon>
    </lineage>
</organism>
<reference evidence="3" key="2">
    <citation type="submission" date="2025-09" db="UniProtKB">
        <authorList>
            <consortium name="Ensembl"/>
        </authorList>
    </citation>
    <scope>IDENTIFICATION</scope>
</reference>
<dbReference type="GO" id="GO:0005178">
    <property type="term" value="F:integrin binding"/>
    <property type="evidence" value="ECO:0007669"/>
    <property type="project" value="TreeGrafter"/>
</dbReference>
<dbReference type="GO" id="GO:0007160">
    <property type="term" value="P:cell-matrix adhesion"/>
    <property type="evidence" value="ECO:0007669"/>
    <property type="project" value="TreeGrafter"/>
</dbReference>
<name>A0A3B3ZQF8_9GOBI</name>
<dbReference type="PROSITE" id="PS51470">
    <property type="entry name" value="FG_GAP"/>
    <property type="match status" value="1"/>
</dbReference>
<evidence type="ECO:0000256" key="2">
    <source>
        <dbReference type="SAM" id="SignalP"/>
    </source>
</evidence>
<sequence length="189" mass="21017">MALWILLRALVLLYLHYFQHCSSFNLDVDKPSVFSGPQGSYFGFSVDFFTPSTSKSVLIGAPRANTTGSSSVVERGAVYSCPWSAASNCQQLQFDSSGMNDRKNAAGAQMEFKSKQWFGASVRSFGEHILACAPLYQWSTYGFSEREPVGTCFLKNKDSVVEYSPCRSSESILDSCNCWCLQEKKQNKT</sequence>
<dbReference type="Proteomes" id="UP000261520">
    <property type="component" value="Unplaced"/>
</dbReference>
<dbReference type="InterPro" id="IPR028994">
    <property type="entry name" value="Integrin_alpha_N"/>
</dbReference>
<dbReference type="SMART" id="SM00191">
    <property type="entry name" value="Int_alpha"/>
    <property type="match status" value="1"/>
</dbReference>
<feature type="chain" id="PRO_5017475732" evidence="2">
    <location>
        <begin position="24"/>
        <end position="189"/>
    </location>
</feature>
<dbReference type="STRING" id="409849.ENSPMGP00000006729"/>
<keyword evidence="2" id="KW-0732">Signal</keyword>